<dbReference type="InterPro" id="IPR027417">
    <property type="entry name" value="P-loop_NTPase"/>
</dbReference>
<sequence length="135" mass="15855">MVMFILREMCFHMMMMKKWKLTLVKHHFSLIMVSTMRAMTRISRSISINKTLEGYLIANVVNGMRAGFRGKLNNLMVQLRKNCNHPDLLESQFDGSFFFPPVEQIVGLRGKFQLFDKLVGKLLDRKHKIRTAKMF</sequence>
<dbReference type="AlphaFoldDB" id="A0A484KV45"/>
<dbReference type="Gene3D" id="3.40.50.300">
    <property type="entry name" value="P-loop containing nucleotide triphosphate hydrolases"/>
    <property type="match status" value="1"/>
</dbReference>
<comment type="subcellular location">
    <subcellularLocation>
        <location evidence="1">Plastid</location>
    </subcellularLocation>
</comment>
<organism evidence="2 3">
    <name type="scientific">Cuscuta campestris</name>
    <dbReference type="NCBI Taxonomy" id="132261"/>
    <lineage>
        <taxon>Eukaryota</taxon>
        <taxon>Viridiplantae</taxon>
        <taxon>Streptophyta</taxon>
        <taxon>Embryophyta</taxon>
        <taxon>Tracheophyta</taxon>
        <taxon>Spermatophyta</taxon>
        <taxon>Magnoliopsida</taxon>
        <taxon>eudicotyledons</taxon>
        <taxon>Gunneridae</taxon>
        <taxon>Pentapetalae</taxon>
        <taxon>asterids</taxon>
        <taxon>lamiids</taxon>
        <taxon>Solanales</taxon>
        <taxon>Convolvulaceae</taxon>
        <taxon>Cuscuteae</taxon>
        <taxon>Cuscuta</taxon>
        <taxon>Cuscuta subgen. Grammica</taxon>
        <taxon>Cuscuta sect. Cleistogrammica</taxon>
    </lineage>
</organism>
<dbReference type="Proteomes" id="UP000595140">
    <property type="component" value="Unassembled WGS sequence"/>
</dbReference>
<evidence type="ECO:0000256" key="1">
    <source>
        <dbReference type="ARBA" id="ARBA00004474"/>
    </source>
</evidence>
<keyword evidence="3" id="KW-1185">Reference proteome</keyword>
<proteinExistence type="predicted"/>
<evidence type="ECO:0000313" key="2">
    <source>
        <dbReference type="EMBL" id="VFQ69901.1"/>
    </source>
</evidence>
<gene>
    <name evidence="2" type="ORF">CCAM_LOCUS11677</name>
</gene>
<accession>A0A484KV45</accession>
<dbReference type="GO" id="GO:0009536">
    <property type="term" value="C:plastid"/>
    <property type="evidence" value="ECO:0007669"/>
    <property type="project" value="UniProtKB-SubCell"/>
</dbReference>
<dbReference type="PANTHER" id="PTHR10799">
    <property type="entry name" value="SNF2/RAD54 HELICASE FAMILY"/>
    <property type="match status" value="1"/>
</dbReference>
<protein>
    <recommendedName>
        <fullName evidence="4">SNF2 N-terminal domain-containing protein</fullName>
    </recommendedName>
</protein>
<evidence type="ECO:0008006" key="4">
    <source>
        <dbReference type="Google" id="ProtNLM"/>
    </source>
</evidence>
<name>A0A484KV45_9ASTE</name>
<evidence type="ECO:0000313" key="3">
    <source>
        <dbReference type="Proteomes" id="UP000595140"/>
    </source>
</evidence>
<reference evidence="2 3" key="1">
    <citation type="submission" date="2018-04" db="EMBL/GenBank/DDBJ databases">
        <authorList>
            <person name="Vogel A."/>
        </authorList>
    </citation>
    <scope>NUCLEOTIDE SEQUENCE [LARGE SCALE GENOMIC DNA]</scope>
</reference>
<dbReference type="EMBL" id="OOIL02000857">
    <property type="protein sequence ID" value="VFQ69901.1"/>
    <property type="molecule type" value="Genomic_DNA"/>
</dbReference>
<dbReference type="OrthoDB" id="1738433at2759"/>